<keyword evidence="3" id="KW-0677">Repeat</keyword>
<dbReference type="InterPro" id="IPR036600">
    <property type="entry name" value="PAH_sf"/>
</dbReference>
<dbReference type="EMBL" id="LSYV01000002">
    <property type="protein sequence ID" value="KXZ56798.1"/>
    <property type="molecule type" value="Genomic_DNA"/>
</dbReference>
<name>A0A150H4P2_GONPE</name>
<reference evidence="11" key="1">
    <citation type="journal article" date="2016" name="Nat. Commun.">
        <title>The Gonium pectorale genome demonstrates co-option of cell cycle regulation during the evolution of multicellularity.</title>
        <authorList>
            <person name="Hanschen E.R."/>
            <person name="Marriage T.N."/>
            <person name="Ferris P.J."/>
            <person name="Hamaji T."/>
            <person name="Toyoda A."/>
            <person name="Fujiyama A."/>
            <person name="Neme R."/>
            <person name="Noguchi H."/>
            <person name="Minakuchi Y."/>
            <person name="Suzuki M."/>
            <person name="Kawai-Toyooka H."/>
            <person name="Smith D.R."/>
            <person name="Sparks H."/>
            <person name="Anderson J."/>
            <person name="Bakaric R."/>
            <person name="Luria V."/>
            <person name="Karger A."/>
            <person name="Kirschner M.W."/>
            <person name="Durand P.M."/>
            <person name="Michod R.E."/>
            <person name="Nozaki H."/>
            <person name="Olson B.J."/>
        </authorList>
    </citation>
    <scope>NUCLEOTIDE SEQUENCE [LARGE SCALE GENOMIC DNA]</scope>
    <source>
        <strain evidence="11">NIES-2863</strain>
    </source>
</reference>
<dbReference type="FunFam" id="1.20.1160.11:FF:000003">
    <property type="entry name" value="Paired amphipathic helix SIN3-like protein"/>
    <property type="match status" value="1"/>
</dbReference>
<dbReference type="GO" id="GO:0000118">
    <property type="term" value="C:histone deacetylase complex"/>
    <property type="evidence" value="ECO:0007669"/>
    <property type="project" value="TreeGrafter"/>
</dbReference>
<feature type="compositionally biased region" description="Low complexity" evidence="8">
    <location>
        <begin position="732"/>
        <end position="755"/>
    </location>
</feature>
<feature type="region of interest" description="Disordered" evidence="8">
    <location>
        <begin position="644"/>
        <end position="755"/>
    </location>
</feature>
<evidence type="ECO:0000256" key="7">
    <source>
        <dbReference type="PROSITE-ProRule" id="PRU00810"/>
    </source>
</evidence>
<sequence>MGGTKLTTLDALSYLREVKNRFADRKEVYDTFLDIMKEFKVCKIDTSGVIDKVKRLFKGHNELILGFNTFLPKDNQIQLKDLEEPGQDRTAACDGEGPPVDFDTAINYVNKVKARFHSKMEEYKKFLDVLNAYRINKKSIDEVYDEVSELFAAHPDLKRDFMVFLPNPALANKAQWGSTKGKTPEPTPVAQDGRNLRHKNRKSRADRRDDDDEDMARGPGRPQLVKEMAFFDRVKQRLRNPDAYVDFIKCINLYNAEVITIQELMQLLGDIFNRHPDLMTGFQEFVAKCDHMEVDEAKIREQAELQRKKDEDRQRRKFLTKPLSTIVLGEKKRVTPSYVRMPANYPHLATSGRTPLADSVLNSELVNVITGSEDYSFKLMRKNQYEEALFRCEDDRYDFEMAIERNVAAMKRLKPVAERLAAMTDEERAKFKFDTKLLGPVHWRSIENMYGEQGPAIVEQIRKTPAVVIPVVVDRMGQKDMEWRRVRAEMTQVWKEIFEANYHKSLDHRSFYFKQAEKKALMPKTLVAEVREAADKRRQEQQKALPTMCRAMSQAHRHDLLSDWSKTDLSFDYSEKAVFGDIYRILRVALEENLTGISRLQVLELYLGLLEPFFGQEVRQAELEAVQAVLAEELEAAAAAAAAARTSAPASARGRGGRFGRGTRNSQQASQQVTAAGPRSADGGDASTLSEGSDQEGARSEPAATPELRLGDGKEGSAGGSDREVEDEEMTAADAGRGQGQDAAGTSAGASGAGRTQAGVSELRLDRAYAACKPLAAYKGSGSTAAMEVPAGLHLLFGNENMLHRILFDRLCTARKCVQSRCNADAAESLRQQQADAQRGGTVTPEPPQVLAAAFGKLHESFVAMLLDVIRGQIESSAFEDECRSALGTGSYELFTLDKLAVRIIKHMQLMVQDETTARLWALYKYERARGVPIHTTLYHVNCHAVLTDEPCYRIAYHPSSGALNVTLVEHDTKGPAPEAVICKAEGPVTDYIRSYVSEPTAPPPGDFKLIMRRNLPQPVRQSADVALVEALRSTAICNGLVCRVNCSTMKLAYLKHTEDVLFRTGTRRGDPDKHRERRRQRFTKWLHENDVMAQMERQQEEEESAADAAAAFLLETVRNRQAAGH</sequence>
<proteinExistence type="predicted"/>
<feature type="compositionally biased region" description="Polar residues" evidence="8">
    <location>
        <begin position="665"/>
        <end position="674"/>
    </location>
</feature>
<evidence type="ECO:0000256" key="2">
    <source>
        <dbReference type="ARBA" id="ARBA00022491"/>
    </source>
</evidence>
<dbReference type="AlphaFoldDB" id="A0A150H4P2"/>
<dbReference type="GO" id="GO:0000122">
    <property type="term" value="P:negative regulation of transcription by RNA polymerase II"/>
    <property type="evidence" value="ECO:0007669"/>
    <property type="project" value="TreeGrafter"/>
</dbReference>
<gene>
    <name evidence="10" type="ORF">GPECTOR_1g719</name>
</gene>
<dbReference type="FunFam" id="1.20.1160.11:FF:000001">
    <property type="entry name" value="Paired amphipathic helix protein Sin3"/>
    <property type="match status" value="1"/>
</dbReference>
<dbReference type="SMART" id="SM00761">
    <property type="entry name" value="HDAC_interact"/>
    <property type="match status" value="1"/>
</dbReference>
<dbReference type="Proteomes" id="UP000075714">
    <property type="component" value="Unassembled WGS sequence"/>
</dbReference>
<dbReference type="InterPro" id="IPR031693">
    <property type="entry name" value="Sin3_C"/>
</dbReference>
<dbReference type="PANTHER" id="PTHR12346:SF0">
    <property type="entry name" value="SIN3A, ISOFORM G"/>
    <property type="match status" value="1"/>
</dbReference>
<dbReference type="InterPro" id="IPR013194">
    <property type="entry name" value="HDAC_interact_dom"/>
</dbReference>
<evidence type="ECO:0000313" key="10">
    <source>
        <dbReference type="EMBL" id="KXZ56798.1"/>
    </source>
</evidence>
<dbReference type="GO" id="GO:0003714">
    <property type="term" value="F:transcription corepressor activity"/>
    <property type="evidence" value="ECO:0007669"/>
    <property type="project" value="InterPro"/>
</dbReference>
<evidence type="ECO:0000259" key="9">
    <source>
        <dbReference type="SMART" id="SM00761"/>
    </source>
</evidence>
<dbReference type="PROSITE" id="PS51477">
    <property type="entry name" value="PAH"/>
    <property type="match status" value="3"/>
</dbReference>
<protein>
    <recommendedName>
        <fullName evidence="9">Histone deacetylase interacting domain-containing protein</fullName>
    </recommendedName>
</protein>
<dbReference type="OrthoDB" id="10265969at2759"/>
<evidence type="ECO:0000256" key="5">
    <source>
        <dbReference type="ARBA" id="ARBA00023163"/>
    </source>
</evidence>
<evidence type="ECO:0000256" key="4">
    <source>
        <dbReference type="ARBA" id="ARBA00023015"/>
    </source>
</evidence>
<dbReference type="PANTHER" id="PTHR12346">
    <property type="entry name" value="SIN3B-RELATED"/>
    <property type="match status" value="1"/>
</dbReference>
<feature type="domain" description="Histone deacetylase interacting" evidence="9">
    <location>
        <begin position="330"/>
        <end position="430"/>
    </location>
</feature>
<feature type="compositionally biased region" description="Basic residues" evidence="8">
    <location>
        <begin position="196"/>
        <end position="205"/>
    </location>
</feature>
<feature type="region of interest" description="Disordered" evidence="8">
    <location>
        <begin position="174"/>
        <end position="220"/>
    </location>
</feature>
<keyword evidence="6 7" id="KW-0539">Nucleus</keyword>
<dbReference type="Gene3D" id="1.20.1160.11">
    <property type="entry name" value="Paired amphipathic helix"/>
    <property type="match status" value="3"/>
</dbReference>
<dbReference type="Pfam" id="PF08295">
    <property type="entry name" value="Sin3_corepress"/>
    <property type="match status" value="1"/>
</dbReference>
<dbReference type="Pfam" id="PF02671">
    <property type="entry name" value="PAH"/>
    <property type="match status" value="3"/>
</dbReference>
<dbReference type="InterPro" id="IPR039774">
    <property type="entry name" value="Sin3-like"/>
</dbReference>
<keyword evidence="5" id="KW-0804">Transcription</keyword>
<keyword evidence="11" id="KW-1185">Reference proteome</keyword>
<evidence type="ECO:0000313" key="11">
    <source>
        <dbReference type="Proteomes" id="UP000075714"/>
    </source>
</evidence>
<dbReference type="InterPro" id="IPR003822">
    <property type="entry name" value="PAH"/>
</dbReference>
<comment type="subcellular location">
    <subcellularLocation>
        <location evidence="1 7">Nucleus</location>
    </subcellularLocation>
</comment>
<dbReference type="FunFam" id="1.20.1160.11:FF:000002">
    <property type="entry name" value="Paired amphipathic helix protein SIN3"/>
    <property type="match status" value="1"/>
</dbReference>
<dbReference type="Pfam" id="PF16879">
    <property type="entry name" value="Sin3a_C"/>
    <property type="match status" value="1"/>
</dbReference>
<dbReference type="GO" id="GO:0000785">
    <property type="term" value="C:chromatin"/>
    <property type="evidence" value="ECO:0007669"/>
    <property type="project" value="TreeGrafter"/>
</dbReference>
<evidence type="ECO:0000256" key="8">
    <source>
        <dbReference type="SAM" id="MobiDB-lite"/>
    </source>
</evidence>
<keyword evidence="4" id="KW-0805">Transcription regulation</keyword>
<dbReference type="SUPFAM" id="SSF47762">
    <property type="entry name" value="PAH2 domain"/>
    <property type="match status" value="3"/>
</dbReference>
<evidence type="ECO:0000256" key="3">
    <source>
        <dbReference type="ARBA" id="ARBA00022737"/>
    </source>
</evidence>
<accession>A0A150H4P2</accession>
<dbReference type="STRING" id="33097.A0A150H4P2"/>
<comment type="caution">
    <text evidence="10">The sequence shown here is derived from an EMBL/GenBank/DDBJ whole genome shotgun (WGS) entry which is preliminary data.</text>
</comment>
<evidence type="ECO:0000256" key="6">
    <source>
        <dbReference type="ARBA" id="ARBA00023242"/>
    </source>
</evidence>
<keyword evidence="2" id="KW-0678">Repressor</keyword>
<organism evidence="10 11">
    <name type="scientific">Gonium pectorale</name>
    <name type="common">Green alga</name>
    <dbReference type="NCBI Taxonomy" id="33097"/>
    <lineage>
        <taxon>Eukaryota</taxon>
        <taxon>Viridiplantae</taxon>
        <taxon>Chlorophyta</taxon>
        <taxon>core chlorophytes</taxon>
        <taxon>Chlorophyceae</taxon>
        <taxon>CS clade</taxon>
        <taxon>Chlamydomonadales</taxon>
        <taxon>Volvocaceae</taxon>
        <taxon>Gonium</taxon>
    </lineage>
</organism>
<evidence type="ECO:0000256" key="1">
    <source>
        <dbReference type="ARBA" id="ARBA00004123"/>
    </source>
</evidence>